<reference evidence="1 2" key="1">
    <citation type="journal article" date="2024" name="Plant Biotechnol. J.">
        <title>Genome and CRISPR/Cas9 system of a widespread forest tree (Populus alba) in the world.</title>
        <authorList>
            <person name="Liu Y.J."/>
            <person name="Jiang P.F."/>
            <person name="Han X.M."/>
            <person name="Li X.Y."/>
            <person name="Wang H.M."/>
            <person name="Wang Y.J."/>
            <person name="Wang X.X."/>
            <person name="Zeng Q.Y."/>
        </authorList>
    </citation>
    <scope>NUCLEOTIDE SEQUENCE [LARGE SCALE GENOMIC DNA]</scope>
    <source>
        <strain evidence="2">cv. PAL-ZL1</strain>
    </source>
</reference>
<name>A0ACC4CMQ0_POPAL</name>
<proteinExistence type="predicted"/>
<sequence>MADIEQILGDLNKDSFVSLLKNIIGESKYVQNNPPELIPEEDRVVTHVLNSLLPYSTTTRGGPLIVNHVSYFPKRGNLIVEYPGTEPGKILSFVGMHMDVVTANPNDWVCSFLSFVFSCLLKWGLFDFDLVMRVLLFPHEVVAEFYLGSYVYVLWLRFWIDTADKQPCIGTGGMIPWKLHFTGKLFHSGLPHKAINPLELGMEALKEIQSRFYKDFPPHKEEQVYGFATPSTMKPTQWSYPGGGINQIPAECTISGDVRLTPFYSVNDVINKLQEYVDEINENIEKLDTRGPVSKYVLPEENLRGSLTVTFNEASSGVACDLKSRGFEVLCKATEKVVGHVKPYSITGTLPLIRDLKDEGFDVQTAGYAEVAYSESLLGASPKLYSMLQEKQDAKYNNISLYRQGIEQQRKLRPTAFIFLSNSHSFG</sequence>
<gene>
    <name evidence="1" type="ORF">D5086_006694</name>
</gene>
<keyword evidence="2" id="KW-1185">Reference proteome</keyword>
<comment type="caution">
    <text evidence="1">The sequence shown here is derived from an EMBL/GenBank/DDBJ whole genome shotgun (WGS) entry which is preliminary data.</text>
</comment>
<organism evidence="1 2">
    <name type="scientific">Populus alba</name>
    <name type="common">White poplar</name>
    <dbReference type="NCBI Taxonomy" id="43335"/>
    <lineage>
        <taxon>Eukaryota</taxon>
        <taxon>Viridiplantae</taxon>
        <taxon>Streptophyta</taxon>
        <taxon>Embryophyta</taxon>
        <taxon>Tracheophyta</taxon>
        <taxon>Spermatophyta</taxon>
        <taxon>Magnoliopsida</taxon>
        <taxon>eudicotyledons</taxon>
        <taxon>Gunneridae</taxon>
        <taxon>Pentapetalae</taxon>
        <taxon>rosids</taxon>
        <taxon>fabids</taxon>
        <taxon>Malpighiales</taxon>
        <taxon>Salicaceae</taxon>
        <taxon>Saliceae</taxon>
        <taxon>Populus</taxon>
    </lineage>
</organism>
<accession>A0ACC4CMQ0</accession>
<protein>
    <submittedName>
        <fullName evidence="1">Uncharacterized protein</fullName>
    </submittedName>
</protein>
<evidence type="ECO:0000313" key="2">
    <source>
        <dbReference type="Proteomes" id="UP000309997"/>
    </source>
</evidence>
<evidence type="ECO:0000313" key="1">
    <source>
        <dbReference type="EMBL" id="KAL3598776.1"/>
    </source>
</evidence>
<dbReference type="EMBL" id="RCHU02000003">
    <property type="protein sequence ID" value="KAL3598776.1"/>
    <property type="molecule type" value="Genomic_DNA"/>
</dbReference>
<dbReference type="Proteomes" id="UP000309997">
    <property type="component" value="Unassembled WGS sequence"/>
</dbReference>